<dbReference type="EC" id="3.6.1.10" evidence="3"/>
<keyword evidence="13" id="KW-0732">Signal</keyword>
<evidence type="ECO:0000256" key="2">
    <source>
        <dbReference type="ARBA" id="ARBA00010399"/>
    </source>
</evidence>
<dbReference type="GO" id="GO:0000324">
    <property type="term" value="C:fungal-type vacuole"/>
    <property type="evidence" value="ECO:0007669"/>
    <property type="project" value="TreeGrafter"/>
</dbReference>
<reference evidence="15 16" key="1">
    <citation type="journal article" date="2019" name="Nat. Ecol. Evol.">
        <title>Megaphylogeny resolves global patterns of mushroom evolution.</title>
        <authorList>
            <person name="Varga T."/>
            <person name="Krizsan K."/>
            <person name="Foldi C."/>
            <person name="Dima B."/>
            <person name="Sanchez-Garcia M."/>
            <person name="Sanchez-Ramirez S."/>
            <person name="Szollosi G.J."/>
            <person name="Szarkandi J.G."/>
            <person name="Papp V."/>
            <person name="Albert L."/>
            <person name="Andreopoulos W."/>
            <person name="Angelini C."/>
            <person name="Antonin V."/>
            <person name="Barry K.W."/>
            <person name="Bougher N.L."/>
            <person name="Buchanan P."/>
            <person name="Buyck B."/>
            <person name="Bense V."/>
            <person name="Catcheside P."/>
            <person name="Chovatia M."/>
            <person name="Cooper J."/>
            <person name="Damon W."/>
            <person name="Desjardin D."/>
            <person name="Finy P."/>
            <person name="Geml J."/>
            <person name="Haridas S."/>
            <person name="Hughes K."/>
            <person name="Justo A."/>
            <person name="Karasinski D."/>
            <person name="Kautmanova I."/>
            <person name="Kiss B."/>
            <person name="Kocsube S."/>
            <person name="Kotiranta H."/>
            <person name="LaButti K.M."/>
            <person name="Lechner B.E."/>
            <person name="Liimatainen K."/>
            <person name="Lipzen A."/>
            <person name="Lukacs Z."/>
            <person name="Mihaltcheva S."/>
            <person name="Morgado L.N."/>
            <person name="Niskanen T."/>
            <person name="Noordeloos M.E."/>
            <person name="Ohm R.A."/>
            <person name="Ortiz-Santana B."/>
            <person name="Ovrebo C."/>
            <person name="Racz N."/>
            <person name="Riley R."/>
            <person name="Savchenko A."/>
            <person name="Shiryaev A."/>
            <person name="Soop K."/>
            <person name="Spirin V."/>
            <person name="Szebenyi C."/>
            <person name="Tomsovsky M."/>
            <person name="Tulloss R.E."/>
            <person name="Uehling J."/>
            <person name="Grigoriev I.V."/>
            <person name="Vagvolgyi C."/>
            <person name="Papp T."/>
            <person name="Martin F.M."/>
            <person name="Miettinen O."/>
            <person name="Hibbett D.S."/>
            <person name="Nagy L.G."/>
        </authorList>
    </citation>
    <scope>NUCLEOTIDE SEQUENCE [LARGE SCALE GENOMIC DNA]</scope>
    <source>
        <strain evidence="15 16">OMC1185</strain>
    </source>
</reference>
<evidence type="ECO:0000256" key="3">
    <source>
        <dbReference type="ARBA" id="ARBA00012459"/>
    </source>
</evidence>
<evidence type="ECO:0000256" key="12">
    <source>
        <dbReference type="SAM" id="MobiDB-lite"/>
    </source>
</evidence>
<evidence type="ECO:0000256" key="5">
    <source>
        <dbReference type="ARBA" id="ARBA00022554"/>
    </source>
</evidence>
<dbReference type="InterPro" id="IPR012358">
    <property type="entry name" value="EndopolyPtase_N1"/>
</dbReference>
<keyword evidence="9" id="KW-1133">Transmembrane helix</keyword>
<dbReference type="Pfam" id="PF00149">
    <property type="entry name" value="Metallophos"/>
    <property type="match status" value="1"/>
</dbReference>
<comment type="similarity">
    <text evidence="2">Belongs to the endopolyphosphatase PPN1 family.</text>
</comment>
<evidence type="ECO:0000259" key="14">
    <source>
        <dbReference type="Pfam" id="PF00149"/>
    </source>
</evidence>
<comment type="subcellular location">
    <subcellularLocation>
        <location evidence="1">Vacuole membrane</location>
        <topology evidence="1">Single-pass type II membrane protein</topology>
    </subcellularLocation>
</comment>
<dbReference type="OrthoDB" id="348678at2759"/>
<evidence type="ECO:0000256" key="10">
    <source>
        <dbReference type="ARBA" id="ARBA00023136"/>
    </source>
</evidence>
<organism evidence="15 16">
    <name type="scientific">Heliocybe sulcata</name>
    <dbReference type="NCBI Taxonomy" id="5364"/>
    <lineage>
        <taxon>Eukaryota</taxon>
        <taxon>Fungi</taxon>
        <taxon>Dikarya</taxon>
        <taxon>Basidiomycota</taxon>
        <taxon>Agaricomycotina</taxon>
        <taxon>Agaricomycetes</taxon>
        <taxon>Gloeophyllales</taxon>
        <taxon>Gloeophyllaceae</taxon>
        <taxon>Heliocybe</taxon>
    </lineage>
</organism>
<dbReference type="EMBL" id="ML213504">
    <property type="protein sequence ID" value="TFK55714.1"/>
    <property type="molecule type" value="Genomic_DNA"/>
</dbReference>
<evidence type="ECO:0000256" key="4">
    <source>
        <dbReference type="ARBA" id="ARBA00014458"/>
    </source>
</evidence>
<sequence length="570" mass="65646">MIRSRALRVLVLALVFNPLYAAPAQVPFDVQPAGMCFRLAKRKLQGRFLHITDMHPDPHYSPGASEKSACHRKKPKKDKTRAGYYGTPFSDCDSPFSLTNFTLDYLDKKWTDDIDFVIWTGDNARHDNDRRRPRTTDEIYHLNRVMANKMQEVFLSKGIPVVPSLGNNDVWRKNILMPGPNDITHEYSSIWKAFIPFPSLQVFQRGAYYSAEVIPDHLAVVSLNTMYFYDSNKAVGGCEFKERDDPGNLQLDWLEVQLEMYRQRSMKVWLSGHVPPTPGNYFPECYVRYAEMALRYQDTILGHVFGHMNADHFTLIEARDLDVPLDENSGGYMNGSDPIGPLKKKKDKLYRELIQDFSALPKAKHIDHDQFAVVNVAPSVVPNPYLPSFRIFAYNITGAPKKYSELSRRKGHGPTLDRKQACKKGSAYQETWWCQLDKPWHSDGDAPSRTNTLWTPLGYAQYNIRKKRLNGSSKTRKPKFKLEYTTFPVSALHPPADLVASKFKYPIPLRHLPRSLRNSTVTESKFAPYQMRDLTIPAWVELAQRLARPKKEAELRRQFKKYMYQGGREG</sequence>
<protein>
    <recommendedName>
        <fullName evidence="4">Endopolyphosphatase</fullName>
        <ecNumber evidence="3">3.6.1.10</ecNumber>
    </recommendedName>
</protein>
<dbReference type="Proteomes" id="UP000305948">
    <property type="component" value="Unassembled WGS sequence"/>
</dbReference>
<dbReference type="CDD" id="cd00842">
    <property type="entry name" value="MPP_ASMase"/>
    <property type="match status" value="1"/>
</dbReference>
<keyword evidence="11" id="KW-0325">Glycoprotein</keyword>
<accession>A0A5C3NDE7</accession>
<evidence type="ECO:0000256" key="6">
    <source>
        <dbReference type="ARBA" id="ARBA00022692"/>
    </source>
</evidence>
<keyword evidence="6" id="KW-0812">Transmembrane</keyword>
<gene>
    <name evidence="15" type="ORF">OE88DRAFT_1621507</name>
</gene>
<evidence type="ECO:0000256" key="11">
    <source>
        <dbReference type="ARBA" id="ARBA00023180"/>
    </source>
</evidence>
<dbReference type="GO" id="GO:0005615">
    <property type="term" value="C:extracellular space"/>
    <property type="evidence" value="ECO:0007669"/>
    <property type="project" value="TreeGrafter"/>
</dbReference>
<dbReference type="GO" id="GO:0004309">
    <property type="term" value="F:exopolyphosphatase activity"/>
    <property type="evidence" value="ECO:0007669"/>
    <property type="project" value="TreeGrafter"/>
</dbReference>
<dbReference type="PANTHER" id="PTHR10340:SF55">
    <property type="entry name" value="ENDOPOLYPHOSPHATASE"/>
    <property type="match status" value="1"/>
</dbReference>
<feature type="chain" id="PRO_5022752967" description="Endopolyphosphatase" evidence="13">
    <location>
        <begin position="22"/>
        <end position="570"/>
    </location>
</feature>
<evidence type="ECO:0000256" key="8">
    <source>
        <dbReference type="ARBA" id="ARBA00022968"/>
    </source>
</evidence>
<dbReference type="GO" id="GO:0005774">
    <property type="term" value="C:vacuolar membrane"/>
    <property type="evidence" value="ECO:0007669"/>
    <property type="project" value="UniProtKB-SubCell"/>
</dbReference>
<feature type="region of interest" description="Disordered" evidence="12">
    <location>
        <begin position="56"/>
        <end position="82"/>
    </location>
</feature>
<dbReference type="GO" id="GO:0008081">
    <property type="term" value="F:phosphoric diester hydrolase activity"/>
    <property type="evidence" value="ECO:0007669"/>
    <property type="project" value="TreeGrafter"/>
</dbReference>
<proteinExistence type="inferred from homology"/>
<evidence type="ECO:0000313" key="15">
    <source>
        <dbReference type="EMBL" id="TFK55714.1"/>
    </source>
</evidence>
<evidence type="ECO:0000256" key="7">
    <source>
        <dbReference type="ARBA" id="ARBA00022801"/>
    </source>
</evidence>
<feature type="signal peptide" evidence="13">
    <location>
        <begin position="1"/>
        <end position="21"/>
    </location>
</feature>
<name>A0A5C3NDE7_9AGAM</name>
<feature type="compositionally biased region" description="Basic residues" evidence="12">
    <location>
        <begin position="70"/>
        <end position="79"/>
    </location>
</feature>
<keyword evidence="10" id="KW-0472">Membrane</keyword>
<feature type="domain" description="Calcineurin-like phosphoesterase" evidence="14">
    <location>
        <begin position="47"/>
        <end position="307"/>
    </location>
</feature>
<evidence type="ECO:0000256" key="13">
    <source>
        <dbReference type="SAM" id="SignalP"/>
    </source>
</evidence>
<dbReference type="InterPro" id="IPR041805">
    <property type="entry name" value="ASMase/PPN1_MPP"/>
</dbReference>
<dbReference type="PIRSF" id="PIRSF027093">
    <property type="entry name" value="EndopolyPtase_N1"/>
    <property type="match status" value="1"/>
</dbReference>
<keyword evidence="7" id="KW-0378">Hydrolase</keyword>
<dbReference type="PANTHER" id="PTHR10340">
    <property type="entry name" value="SPHINGOMYELIN PHOSPHODIESTERASE"/>
    <property type="match status" value="1"/>
</dbReference>
<evidence type="ECO:0000313" key="16">
    <source>
        <dbReference type="Proteomes" id="UP000305948"/>
    </source>
</evidence>
<dbReference type="STRING" id="5364.A0A5C3NDE7"/>
<keyword evidence="16" id="KW-1185">Reference proteome</keyword>
<dbReference type="GO" id="GO:0000298">
    <property type="term" value="F:endopolyphosphatase activity"/>
    <property type="evidence" value="ECO:0007669"/>
    <property type="project" value="UniProtKB-EC"/>
</dbReference>
<keyword evidence="5" id="KW-0926">Vacuole</keyword>
<dbReference type="GO" id="GO:0006798">
    <property type="term" value="P:polyphosphate catabolic process"/>
    <property type="evidence" value="ECO:0007669"/>
    <property type="project" value="TreeGrafter"/>
</dbReference>
<dbReference type="SUPFAM" id="SSF56300">
    <property type="entry name" value="Metallo-dependent phosphatases"/>
    <property type="match status" value="1"/>
</dbReference>
<dbReference type="InterPro" id="IPR029052">
    <property type="entry name" value="Metallo-depent_PP-like"/>
</dbReference>
<evidence type="ECO:0000256" key="9">
    <source>
        <dbReference type="ARBA" id="ARBA00022989"/>
    </source>
</evidence>
<dbReference type="AlphaFoldDB" id="A0A5C3NDE7"/>
<keyword evidence="8" id="KW-0735">Signal-anchor</keyword>
<evidence type="ECO:0000256" key="1">
    <source>
        <dbReference type="ARBA" id="ARBA00004576"/>
    </source>
</evidence>
<dbReference type="Gene3D" id="3.60.21.10">
    <property type="match status" value="1"/>
</dbReference>
<dbReference type="InterPro" id="IPR004843">
    <property type="entry name" value="Calcineurin-like_PHP"/>
</dbReference>